<keyword evidence="5" id="KW-1185">Reference proteome</keyword>
<feature type="region of interest" description="Disordered" evidence="1">
    <location>
        <begin position="1152"/>
        <end position="1174"/>
    </location>
</feature>
<evidence type="ECO:0000313" key="4">
    <source>
        <dbReference type="EMBL" id="KAK4186668.1"/>
    </source>
</evidence>
<dbReference type="InterPro" id="IPR007111">
    <property type="entry name" value="NACHT_NTPase"/>
</dbReference>
<dbReference type="Gene3D" id="3.40.50.300">
    <property type="entry name" value="P-loop containing nucleotide triphosphate hydrolases"/>
    <property type="match status" value="1"/>
</dbReference>
<evidence type="ECO:0000256" key="1">
    <source>
        <dbReference type="SAM" id="MobiDB-lite"/>
    </source>
</evidence>
<dbReference type="Pfam" id="PF12770">
    <property type="entry name" value="CHAT"/>
    <property type="match status" value="1"/>
</dbReference>
<feature type="domain" description="CHAT" evidence="3">
    <location>
        <begin position="179"/>
        <end position="389"/>
    </location>
</feature>
<feature type="domain" description="NACHT" evidence="2">
    <location>
        <begin position="479"/>
        <end position="634"/>
    </location>
</feature>
<evidence type="ECO:0000259" key="2">
    <source>
        <dbReference type="Pfam" id="PF05729"/>
    </source>
</evidence>
<dbReference type="Proteomes" id="UP001302126">
    <property type="component" value="Unassembled WGS sequence"/>
</dbReference>
<organism evidence="4 5">
    <name type="scientific">Podospora australis</name>
    <dbReference type="NCBI Taxonomy" id="1536484"/>
    <lineage>
        <taxon>Eukaryota</taxon>
        <taxon>Fungi</taxon>
        <taxon>Dikarya</taxon>
        <taxon>Ascomycota</taxon>
        <taxon>Pezizomycotina</taxon>
        <taxon>Sordariomycetes</taxon>
        <taxon>Sordariomycetidae</taxon>
        <taxon>Sordariales</taxon>
        <taxon>Podosporaceae</taxon>
        <taxon>Podospora</taxon>
    </lineage>
</organism>
<dbReference type="InterPro" id="IPR024983">
    <property type="entry name" value="CHAT_dom"/>
</dbReference>
<evidence type="ECO:0000313" key="5">
    <source>
        <dbReference type="Proteomes" id="UP001302126"/>
    </source>
</evidence>
<dbReference type="SUPFAM" id="SSF52540">
    <property type="entry name" value="P-loop containing nucleoside triphosphate hydrolases"/>
    <property type="match status" value="1"/>
</dbReference>
<accession>A0AAN7AGS6</accession>
<protein>
    <submittedName>
        <fullName evidence="4">CHAT domain-protein</fullName>
    </submittedName>
</protein>
<reference evidence="4" key="1">
    <citation type="journal article" date="2023" name="Mol. Phylogenet. Evol.">
        <title>Genome-scale phylogeny and comparative genomics of the fungal order Sordariales.</title>
        <authorList>
            <person name="Hensen N."/>
            <person name="Bonometti L."/>
            <person name="Westerberg I."/>
            <person name="Brannstrom I.O."/>
            <person name="Guillou S."/>
            <person name="Cros-Aarteil S."/>
            <person name="Calhoun S."/>
            <person name="Haridas S."/>
            <person name="Kuo A."/>
            <person name="Mondo S."/>
            <person name="Pangilinan J."/>
            <person name="Riley R."/>
            <person name="LaButti K."/>
            <person name="Andreopoulos B."/>
            <person name="Lipzen A."/>
            <person name="Chen C."/>
            <person name="Yan M."/>
            <person name="Daum C."/>
            <person name="Ng V."/>
            <person name="Clum A."/>
            <person name="Steindorff A."/>
            <person name="Ohm R.A."/>
            <person name="Martin F."/>
            <person name="Silar P."/>
            <person name="Natvig D.O."/>
            <person name="Lalanne C."/>
            <person name="Gautier V."/>
            <person name="Ament-Velasquez S.L."/>
            <person name="Kruys A."/>
            <person name="Hutchinson M.I."/>
            <person name="Powell A.J."/>
            <person name="Barry K."/>
            <person name="Miller A.N."/>
            <person name="Grigoriev I.V."/>
            <person name="Debuchy R."/>
            <person name="Gladieux P."/>
            <person name="Hiltunen Thoren M."/>
            <person name="Johannesson H."/>
        </authorList>
    </citation>
    <scope>NUCLEOTIDE SEQUENCE</scope>
    <source>
        <strain evidence="4">PSN309</strain>
    </source>
</reference>
<comment type="caution">
    <text evidence="4">The sequence shown here is derived from an EMBL/GenBank/DDBJ whole genome shotgun (WGS) entry which is preliminary data.</text>
</comment>
<sequence length="1538" mass="172316">MATIMIRETGAPGVADQPQWTAEITSRSKSTTITLHNPFISAEPSSFADVVSGTAGSPGSEESLSWYLENHINEPFETTRAETAAESLSTYGTSLATQLTRSGLVPRSGDIQLHIISSPPKASTGGPSIQQLHWEVLEDVRVWPKGYNNNLASVSVIRSVTSDSTGTVVGHDAATPPAIMTEQNQSKKASYKILLVVSRPRPEKDVEYQLVAKCLVAIVSHVSKTNPGLNVSLKILRPPTWQAFCEHLSDYQYDLVHFDVKGEIVENERGGSKAVLQFCRPDLNDPLKMKKDLHSGEEIAQMLSKAGVRTVVLNACNSAASAFPGSNLAELLLSHSRVQSVLAMSYKIVEEAVEIFMSAFYQSLLAQQVSINTATRVARSALLQNKSRRAKYMHNVQLSDYIVPVLYTRAPTLEIDAGVDAQEKSGPFRSYITKLLTSIKQVTPGPWKTTEIVPRAVPPSLEGRDFNILTLEMLLSASRVILMHGQGGCGKTELLRYVCKWWKSSGWIHDAVYVDFSRRTMYSMDNVVGVMAGQLGLVTPDEDDDGKSLGLETQVLNKFRSGKYLLVFDSAEVFKTSINLERPTHIGELPAQLQAFIEAATVNESMVIVSSRLDKTEIAHIPSNRQKYLLPGLSVIDSVDLLQDLSFNGPGKPKPPELFYHRANIDALRRAAILLEGNPAAIQLIVPELEKVNYSGELLLHNLLYGVCKTHEEDEDLMEKCRFVKTLYFALTLPSFIDFNKTFISPVHFAPFWTLMPKDLNVYYWFLYLSSQKYFQEGTYANWVSQEWKDAVSSAQIVCLKAHWSDVETKLINAGILNAVTITRNNGQQTSCYHVHPIYTLISRSFLREEGWQTARFAYIRQALLWDKAYIVGHIPRDKVAYKAKLDAGEVASDRDDDGGEGMEWRMIQWDSSQTRQHDDHLYNWRVVAVGWSQQDGKPLEEVEKSGMTIFDLTYRLMTRAVFGNTRQGRLVKPHVHAHLLQAHMIVDLLRAEKIPTRSDLHSIIDYSWTLYTLETDDVTQATKLGIVNSALEIVDRWQAYERRHGRNPVLQPPQEVSWFQLRHVQAQLVEETAVDGVRAAKLLYERNLCTDPVTTWHVMTNIIRRWHIQSLNAWAGCVVRLAVKDGDIDREAVREGFRQLSDALTGKVAPSEESGKAATSGKSGKVAVAGKPRKKEGAGMLSWVSKVMSQNREQVEALTVRDQLAFAIEKSPEVVPKFGKLATSILDLGLFDVFGDVFEKREKALEHGGQQGGGATSSNVDKMLKLTMEMAQRKDQESPEAANMRSDFRHMETGLRMLAGDHAGASSVMQAEMAREAMSSTSNTGWEKQAELHMTMHALAMQGDSPDYKRGLLHLDEWWKQHRGIGVSRRDQAYGFLKFLTCYHGLGRLSDAARAAIRITEIIQTFQPVDVVEGDVGAGREWFLEQIAQFERLEVFLDPKIVFSLAPGVRELVLKEKVMMYQIVTQAKEVEKTKKDCEAAFVKAKDTMLQLKKLYEQFPPLQEKGKGAEMDDFLARLDRDNEQRAKKKGDGLFDLLF</sequence>
<gene>
    <name evidence="4" type="ORF">QBC35DRAFT_500643</name>
</gene>
<evidence type="ECO:0000259" key="3">
    <source>
        <dbReference type="Pfam" id="PF12770"/>
    </source>
</evidence>
<proteinExistence type="predicted"/>
<dbReference type="InterPro" id="IPR027417">
    <property type="entry name" value="P-loop_NTPase"/>
</dbReference>
<name>A0AAN7AGS6_9PEZI</name>
<dbReference type="EMBL" id="MU864418">
    <property type="protein sequence ID" value="KAK4186668.1"/>
    <property type="molecule type" value="Genomic_DNA"/>
</dbReference>
<reference evidence="4" key="2">
    <citation type="submission" date="2023-05" db="EMBL/GenBank/DDBJ databases">
        <authorList>
            <consortium name="Lawrence Berkeley National Laboratory"/>
            <person name="Steindorff A."/>
            <person name="Hensen N."/>
            <person name="Bonometti L."/>
            <person name="Westerberg I."/>
            <person name="Brannstrom I.O."/>
            <person name="Guillou S."/>
            <person name="Cros-Aarteil S."/>
            <person name="Calhoun S."/>
            <person name="Haridas S."/>
            <person name="Kuo A."/>
            <person name="Mondo S."/>
            <person name="Pangilinan J."/>
            <person name="Riley R."/>
            <person name="Labutti K."/>
            <person name="Andreopoulos B."/>
            <person name="Lipzen A."/>
            <person name="Chen C."/>
            <person name="Yanf M."/>
            <person name="Daum C."/>
            <person name="Ng V."/>
            <person name="Clum A."/>
            <person name="Ohm R."/>
            <person name="Martin F."/>
            <person name="Silar P."/>
            <person name="Natvig D."/>
            <person name="Lalanne C."/>
            <person name="Gautier V."/>
            <person name="Ament-Velasquez S.L."/>
            <person name="Kruys A."/>
            <person name="Hutchinson M.I."/>
            <person name="Powell A.J."/>
            <person name="Barry K."/>
            <person name="Miller A.N."/>
            <person name="Grigoriev I.V."/>
            <person name="Debuchy R."/>
            <person name="Gladieux P."/>
            <person name="Thoren M.H."/>
            <person name="Johannesson H."/>
        </authorList>
    </citation>
    <scope>NUCLEOTIDE SEQUENCE</scope>
    <source>
        <strain evidence="4">PSN309</strain>
    </source>
</reference>
<dbReference type="Pfam" id="PF05729">
    <property type="entry name" value="NACHT"/>
    <property type="match status" value="1"/>
</dbReference>